<dbReference type="AlphaFoldDB" id="A0A2K9B1E3"/>
<dbReference type="Gene3D" id="1.20.1050.40">
    <property type="entry name" value="Endopeptidase. Chain P, domain 1"/>
    <property type="match status" value="1"/>
</dbReference>
<evidence type="ECO:0000256" key="6">
    <source>
        <dbReference type="ARBA" id="ARBA00023049"/>
    </source>
</evidence>
<dbReference type="GO" id="GO:0004222">
    <property type="term" value="F:metalloendopeptidase activity"/>
    <property type="evidence" value="ECO:0007669"/>
    <property type="project" value="UniProtKB-EC"/>
</dbReference>
<accession>A0A2K9B1E3</accession>
<dbReference type="InterPro" id="IPR045666">
    <property type="entry name" value="OpdA_N"/>
</dbReference>
<dbReference type="InterPro" id="IPR024079">
    <property type="entry name" value="MetalloPept_cat_dom_sf"/>
</dbReference>
<keyword evidence="2 9" id="KW-0645">Protease</keyword>
<gene>
    <name evidence="10" type="ORF">CW740_11975</name>
</gene>
<evidence type="ECO:0000313" key="10">
    <source>
        <dbReference type="EMBL" id="AUD79929.1"/>
    </source>
</evidence>
<dbReference type="FunFam" id="3.40.390.10:FF:000009">
    <property type="entry name" value="Oligopeptidase A"/>
    <property type="match status" value="1"/>
</dbReference>
<dbReference type="GO" id="GO:0046872">
    <property type="term" value="F:metal ion binding"/>
    <property type="evidence" value="ECO:0007669"/>
    <property type="project" value="UniProtKB-UniRule"/>
</dbReference>
<dbReference type="InterPro" id="IPR045090">
    <property type="entry name" value="Pept_M3A_M3B"/>
</dbReference>
<evidence type="ECO:0000256" key="4">
    <source>
        <dbReference type="ARBA" id="ARBA00022801"/>
    </source>
</evidence>
<proteinExistence type="inferred from homology"/>
<protein>
    <recommendedName>
        <fullName evidence="8">oligopeptidase A</fullName>
        <ecNumber evidence="8">3.4.24.70</ecNumber>
    </recommendedName>
</protein>
<keyword evidence="6 9" id="KW-0482">Metalloprotease</keyword>
<evidence type="ECO:0000313" key="11">
    <source>
        <dbReference type="Proteomes" id="UP000232693"/>
    </source>
</evidence>
<evidence type="ECO:0000256" key="2">
    <source>
        <dbReference type="ARBA" id="ARBA00022670"/>
    </source>
</evidence>
<dbReference type="Gene3D" id="3.40.390.10">
    <property type="entry name" value="Collagenase (Catalytic Domain)"/>
    <property type="match status" value="1"/>
</dbReference>
<evidence type="ECO:0000256" key="1">
    <source>
        <dbReference type="ARBA" id="ARBA00006040"/>
    </source>
</evidence>
<evidence type="ECO:0000256" key="8">
    <source>
        <dbReference type="ARBA" id="ARBA00026100"/>
    </source>
</evidence>
<dbReference type="EC" id="3.4.24.70" evidence="8"/>
<dbReference type="InterPro" id="IPR024080">
    <property type="entry name" value="Neurolysin/TOP_N"/>
</dbReference>
<comment type="similarity">
    <text evidence="1 9">Belongs to the peptidase M3 family.</text>
</comment>
<dbReference type="PANTHER" id="PTHR11804">
    <property type="entry name" value="PROTEASE M3 THIMET OLIGOPEPTIDASE-RELATED"/>
    <property type="match status" value="1"/>
</dbReference>
<dbReference type="GO" id="GO:0006508">
    <property type="term" value="P:proteolysis"/>
    <property type="evidence" value="ECO:0007669"/>
    <property type="project" value="UniProtKB-KW"/>
</dbReference>
<sequence length="681" mass="77913">MTNPLLHLHGLPPFSKIQPSHMQEAIKTIIDDSRKQINELIDSLDKDSVTWENFVLPMEEIGDRLDRAWSPISHMQATVNSPEIRDAYNSCLPLLSEYGTEMGQHQGLYQTIENLNDKADDLKLDKVQRKILKDDLRDFKLSGVALPKDKQKRYGEIQLRLSELTSKFEQNLLDATMAWHKDFKDAAALEGLPESAIEAAQQTAKMAEFEGYRITLDFPSYLPVMMHASDRELRKEVYTAFSTRASDQGPNAGEFDNSSLMPEILALRQELAELLDFKNYAELSLATKMAQDPQQVIDFLKNLADKSHPQAQAELAELEAYAKDKHGLDHLEAWDIAYYSEKLRMEKYTISQEELRPWFPEPQVIKGLFDITGQLFNIRFEQRDDVDIWHPDVRFYDIYNADNQHIASFYFDLYARKNKRGGAWMADCIGRRRTQDGIQKPVAFLTCNFNSPVGGKPALFTHDEVTTLFHEFGHGLHHMLTQIEYASVSGINGVPWDAVELPSQFLENFCWVKEGLDKIAKHYETGEGLPADKLEKLLAAKNFQSAMQMVRQLEFSLFDFEIHTELDLSQDNPIQHALDEVRKRVSVIKPPAFNRFQHSFSHIFAGGYAAGYYSYKWAEVLSADAFSRFEEEGIFNPQVGQDFLHHILEKGGSEEPADLFKAFRGREPSVEPLLKHSGIGH</sequence>
<dbReference type="GO" id="GO:0005829">
    <property type="term" value="C:cytosol"/>
    <property type="evidence" value="ECO:0007669"/>
    <property type="project" value="UniProtKB-ARBA"/>
</dbReference>
<evidence type="ECO:0000256" key="7">
    <source>
        <dbReference type="ARBA" id="ARBA00024603"/>
    </source>
</evidence>
<dbReference type="InterPro" id="IPR001567">
    <property type="entry name" value="Pept_M3A_M3B_dom"/>
</dbReference>
<dbReference type="Pfam" id="PF01432">
    <property type="entry name" value="Peptidase_M3"/>
    <property type="match status" value="1"/>
</dbReference>
<dbReference type="NCBIfam" id="NF008159">
    <property type="entry name" value="PRK10911.1"/>
    <property type="match status" value="1"/>
</dbReference>
<dbReference type="KEGG" id="kpd:CW740_11975"/>
<dbReference type="InterPro" id="IPR024077">
    <property type="entry name" value="Neurolysin/TOP_dom2"/>
</dbReference>
<comment type="cofactor">
    <cofactor evidence="9">
        <name>Zn(2+)</name>
        <dbReference type="ChEBI" id="CHEBI:29105"/>
    </cofactor>
    <text evidence="9">Binds 1 zinc ion.</text>
</comment>
<keyword evidence="3 9" id="KW-0479">Metal-binding</keyword>
<dbReference type="RefSeq" id="WP_106647734.1">
    <property type="nucleotide sequence ID" value="NZ_BMGO01000001.1"/>
</dbReference>
<dbReference type="CDD" id="cd06456">
    <property type="entry name" value="M3A_DCP"/>
    <property type="match status" value="1"/>
</dbReference>
<dbReference type="Gene3D" id="1.10.1370.10">
    <property type="entry name" value="Neurolysin, domain 3"/>
    <property type="match status" value="1"/>
</dbReference>
<dbReference type="GO" id="GO:0006518">
    <property type="term" value="P:peptide metabolic process"/>
    <property type="evidence" value="ECO:0007669"/>
    <property type="project" value="TreeGrafter"/>
</dbReference>
<organism evidence="10 11">
    <name type="scientific">Kangiella profundi</name>
    <dbReference type="NCBI Taxonomy" id="1561924"/>
    <lineage>
        <taxon>Bacteria</taxon>
        <taxon>Pseudomonadati</taxon>
        <taxon>Pseudomonadota</taxon>
        <taxon>Gammaproteobacteria</taxon>
        <taxon>Kangiellales</taxon>
        <taxon>Kangiellaceae</taxon>
        <taxon>Kangiella</taxon>
    </lineage>
</organism>
<dbReference type="OrthoDB" id="9773538at2"/>
<comment type="catalytic activity">
    <reaction evidence="7">
        <text>Hydrolysis of oligopeptides, with broad specificity. Gly or Ala commonly occur as P1 or P1' residues, but more distant residues are also important, as is shown by the fact that Z-Gly-Pro-Gly-|-Gly-Pro-Ala is cleaved, but not Z-(Gly)(5).</text>
        <dbReference type="EC" id="3.4.24.70"/>
    </reaction>
</comment>
<evidence type="ECO:0000256" key="3">
    <source>
        <dbReference type="ARBA" id="ARBA00022723"/>
    </source>
</evidence>
<dbReference type="SUPFAM" id="SSF55486">
    <property type="entry name" value="Metalloproteases ('zincins'), catalytic domain"/>
    <property type="match status" value="1"/>
</dbReference>
<keyword evidence="5 9" id="KW-0862">Zinc</keyword>
<dbReference type="Pfam" id="PF19310">
    <property type="entry name" value="TOP_N"/>
    <property type="match status" value="1"/>
</dbReference>
<keyword evidence="11" id="KW-1185">Reference proteome</keyword>
<reference evidence="10 11" key="1">
    <citation type="submission" date="2017-12" db="EMBL/GenBank/DDBJ databases">
        <title>Kangiella profundi FT102 completed genome.</title>
        <authorList>
            <person name="Xu J."/>
            <person name="Wang J."/>
            <person name="Lu Y."/>
        </authorList>
    </citation>
    <scope>NUCLEOTIDE SEQUENCE [LARGE SCALE GENOMIC DNA]</scope>
    <source>
        <strain evidence="10 11">FT102</strain>
    </source>
</reference>
<name>A0A2K9B1E3_9GAMM</name>
<dbReference type="Proteomes" id="UP000232693">
    <property type="component" value="Chromosome"/>
</dbReference>
<keyword evidence="4 9" id="KW-0378">Hydrolase</keyword>
<dbReference type="EMBL" id="CP025120">
    <property type="protein sequence ID" value="AUD79929.1"/>
    <property type="molecule type" value="Genomic_DNA"/>
</dbReference>
<dbReference type="PANTHER" id="PTHR11804:SF84">
    <property type="entry name" value="SACCHAROLYSIN"/>
    <property type="match status" value="1"/>
</dbReference>
<evidence type="ECO:0000256" key="5">
    <source>
        <dbReference type="ARBA" id="ARBA00022833"/>
    </source>
</evidence>
<dbReference type="InterPro" id="IPR034005">
    <property type="entry name" value="M3A_DCP"/>
</dbReference>
<evidence type="ECO:0000256" key="9">
    <source>
        <dbReference type="RuleBase" id="RU003435"/>
    </source>
</evidence>